<dbReference type="STRING" id="50429.A0A2B4RVY3"/>
<dbReference type="PANTHER" id="PTHR47510:SF3">
    <property type="entry name" value="ENDO_EXONUCLEASE_PHOSPHATASE DOMAIN-CONTAINING PROTEIN"/>
    <property type="match status" value="1"/>
</dbReference>
<dbReference type="OrthoDB" id="5987310at2759"/>
<dbReference type="EMBL" id="LSMT01000234">
    <property type="protein sequence ID" value="PFX22614.1"/>
    <property type="molecule type" value="Genomic_DNA"/>
</dbReference>
<dbReference type="Proteomes" id="UP000225706">
    <property type="component" value="Unassembled WGS sequence"/>
</dbReference>
<dbReference type="InterPro" id="IPR043502">
    <property type="entry name" value="DNA/RNA_pol_sf"/>
</dbReference>
<gene>
    <name evidence="1" type="ORF">AWC38_SpisGene12882</name>
</gene>
<evidence type="ECO:0008006" key="3">
    <source>
        <dbReference type="Google" id="ProtNLM"/>
    </source>
</evidence>
<sequence length="200" mass="22224">MASQIDVEGFSDLSLKEKANTINAALLEPLEEYRLPTPLEFLPMEADITPEILRVSEQRVQKVLSRLNPGKACGPDRIPNWLLKEYSDAVAFPVTEILNASYSEQHLPRMWKLADVTPLPKKKSVKELKKDLRPISLTPCISKVAEGFIVDDYVKPAVMSIIDDSQYGAIPNSSTTMALISMLHNWSINTDGNGATITKN</sequence>
<reference evidence="2" key="1">
    <citation type="journal article" date="2017" name="bioRxiv">
        <title>Comparative analysis of the genomes of Stylophora pistillata and Acropora digitifera provides evidence for extensive differences between species of corals.</title>
        <authorList>
            <person name="Voolstra C.R."/>
            <person name="Li Y."/>
            <person name="Liew Y.J."/>
            <person name="Baumgarten S."/>
            <person name="Zoccola D."/>
            <person name="Flot J.-F."/>
            <person name="Tambutte S."/>
            <person name="Allemand D."/>
            <person name="Aranda M."/>
        </authorList>
    </citation>
    <scope>NUCLEOTIDE SEQUENCE [LARGE SCALE GENOMIC DNA]</scope>
</reference>
<name>A0A2B4RVY3_STYPI</name>
<comment type="caution">
    <text evidence="1">The sequence shown here is derived from an EMBL/GenBank/DDBJ whole genome shotgun (WGS) entry which is preliminary data.</text>
</comment>
<accession>A0A2B4RVY3</accession>
<dbReference type="AlphaFoldDB" id="A0A2B4RVY3"/>
<protein>
    <recommendedName>
        <fullName evidence="3">RNA-directed DNA polymerase from mobile element jockey</fullName>
    </recommendedName>
</protein>
<evidence type="ECO:0000313" key="2">
    <source>
        <dbReference type="Proteomes" id="UP000225706"/>
    </source>
</evidence>
<keyword evidence="2" id="KW-1185">Reference proteome</keyword>
<dbReference type="SUPFAM" id="SSF56672">
    <property type="entry name" value="DNA/RNA polymerases"/>
    <property type="match status" value="1"/>
</dbReference>
<proteinExistence type="predicted"/>
<dbReference type="PANTHER" id="PTHR47510">
    <property type="entry name" value="REVERSE TRANSCRIPTASE DOMAIN-CONTAINING PROTEIN"/>
    <property type="match status" value="1"/>
</dbReference>
<organism evidence="1 2">
    <name type="scientific">Stylophora pistillata</name>
    <name type="common">Smooth cauliflower coral</name>
    <dbReference type="NCBI Taxonomy" id="50429"/>
    <lineage>
        <taxon>Eukaryota</taxon>
        <taxon>Metazoa</taxon>
        <taxon>Cnidaria</taxon>
        <taxon>Anthozoa</taxon>
        <taxon>Hexacorallia</taxon>
        <taxon>Scleractinia</taxon>
        <taxon>Astrocoeniina</taxon>
        <taxon>Pocilloporidae</taxon>
        <taxon>Stylophora</taxon>
    </lineage>
</organism>
<evidence type="ECO:0000313" key="1">
    <source>
        <dbReference type="EMBL" id="PFX22614.1"/>
    </source>
</evidence>